<evidence type="ECO:0000313" key="3">
    <source>
        <dbReference type="Proteomes" id="UP000054144"/>
    </source>
</evidence>
<evidence type="ECO:0000313" key="2">
    <source>
        <dbReference type="EMBL" id="KIY48112.1"/>
    </source>
</evidence>
<reference evidence="2 3" key="1">
    <citation type="journal article" date="2015" name="Fungal Genet. Biol.">
        <title>Evolution of novel wood decay mechanisms in Agaricales revealed by the genome sequences of Fistulina hepatica and Cylindrobasidium torrendii.</title>
        <authorList>
            <person name="Floudas D."/>
            <person name="Held B.W."/>
            <person name="Riley R."/>
            <person name="Nagy L.G."/>
            <person name="Koehler G."/>
            <person name="Ransdell A.S."/>
            <person name="Younus H."/>
            <person name="Chow J."/>
            <person name="Chiniquy J."/>
            <person name="Lipzen A."/>
            <person name="Tritt A."/>
            <person name="Sun H."/>
            <person name="Haridas S."/>
            <person name="LaButti K."/>
            <person name="Ohm R.A."/>
            <person name="Kues U."/>
            <person name="Blanchette R.A."/>
            <person name="Grigoriev I.V."/>
            <person name="Minto R.E."/>
            <person name="Hibbett D.S."/>
        </authorList>
    </citation>
    <scope>NUCLEOTIDE SEQUENCE [LARGE SCALE GENOMIC DNA]</scope>
    <source>
        <strain evidence="2 3">ATCC 64428</strain>
    </source>
</reference>
<protein>
    <submittedName>
        <fullName evidence="2">Uncharacterized protein</fullName>
    </submittedName>
</protein>
<sequence length="111" mass="13014">GMSMVHIFLFFSLVCSGKSYLCAYIHWFNKVGNHPDPVTRMWHMEPDLCGQHREPYMSIMHVDSLVHGTRLILVYGAVPVPIDMDYMESLNMYSTYYVNCYIDHHAFETIF</sequence>
<organism evidence="2 3">
    <name type="scientific">Fistulina hepatica ATCC 64428</name>
    <dbReference type="NCBI Taxonomy" id="1128425"/>
    <lineage>
        <taxon>Eukaryota</taxon>
        <taxon>Fungi</taxon>
        <taxon>Dikarya</taxon>
        <taxon>Basidiomycota</taxon>
        <taxon>Agaricomycotina</taxon>
        <taxon>Agaricomycetes</taxon>
        <taxon>Agaricomycetidae</taxon>
        <taxon>Agaricales</taxon>
        <taxon>Fistulinaceae</taxon>
        <taxon>Fistulina</taxon>
    </lineage>
</organism>
<dbReference type="EMBL" id="KN881856">
    <property type="protein sequence ID" value="KIY48112.1"/>
    <property type="molecule type" value="Genomic_DNA"/>
</dbReference>
<keyword evidence="1" id="KW-0732">Signal</keyword>
<dbReference type="AlphaFoldDB" id="A0A0D7AAT3"/>
<evidence type="ECO:0000256" key="1">
    <source>
        <dbReference type="SAM" id="SignalP"/>
    </source>
</evidence>
<name>A0A0D7AAT3_9AGAR</name>
<gene>
    <name evidence="2" type="ORF">FISHEDRAFT_43931</name>
</gene>
<feature type="chain" id="PRO_5002316187" evidence="1">
    <location>
        <begin position="20"/>
        <end position="111"/>
    </location>
</feature>
<keyword evidence="3" id="KW-1185">Reference proteome</keyword>
<dbReference type="Proteomes" id="UP000054144">
    <property type="component" value="Unassembled WGS sequence"/>
</dbReference>
<proteinExistence type="predicted"/>
<dbReference type="OrthoDB" id="3187773at2759"/>
<feature type="signal peptide" evidence="1">
    <location>
        <begin position="1"/>
        <end position="19"/>
    </location>
</feature>
<accession>A0A0D7AAT3</accession>
<feature type="non-terminal residue" evidence="2">
    <location>
        <position position="1"/>
    </location>
</feature>